<feature type="active site" description="Nucleophile" evidence="14">
    <location>
        <position position="88"/>
    </location>
</feature>
<dbReference type="OrthoDB" id="9792539at2"/>
<evidence type="ECO:0000256" key="2">
    <source>
        <dbReference type="ARBA" id="ARBA00005135"/>
    </source>
</evidence>
<evidence type="ECO:0000256" key="7">
    <source>
        <dbReference type="ARBA" id="ARBA00022723"/>
    </source>
</evidence>
<dbReference type="SFLD" id="SFLDF00029">
    <property type="entry name" value="phosphoserine_phosphatase"/>
    <property type="match status" value="1"/>
</dbReference>
<dbReference type="GO" id="GO:0005737">
    <property type="term" value="C:cytoplasm"/>
    <property type="evidence" value="ECO:0007669"/>
    <property type="project" value="TreeGrafter"/>
</dbReference>
<dbReference type="InterPro" id="IPR023214">
    <property type="entry name" value="HAD_sf"/>
</dbReference>
<comment type="pathway">
    <text evidence="2">Amino-acid biosynthesis; L-serine biosynthesis; L-serine from 3-phospho-D-glycerate: step 3/3.</text>
</comment>
<comment type="catalytic activity">
    <reaction evidence="13">
        <text>O-phospho-D-serine + H2O = D-serine + phosphate</text>
        <dbReference type="Rhea" id="RHEA:24873"/>
        <dbReference type="ChEBI" id="CHEBI:15377"/>
        <dbReference type="ChEBI" id="CHEBI:35247"/>
        <dbReference type="ChEBI" id="CHEBI:43474"/>
        <dbReference type="ChEBI" id="CHEBI:58680"/>
        <dbReference type="EC" id="3.1.3.3"/>
    </reaction>
</comment>
<evidence type="ECO:0000256" key="5">
    <source>
        <dbReference type="ARBA" id="ARBA00015196"/>
    </source>
</evidence>
<dbReference type="UniPathway" id="UPA00135">
    <property type="reaction ID" value="UER00198"/>
</dbReference>
<gene>
    <name evidence="15" type="primary">serB</name>
    <name evidence="15" type="ORF">GTQ45_12635</name>
</gene>
<dbReference type="SFLD" id="SFLDS00003">
    <property type="entry name" value="Haloacid_Dehalogenase"/>
    <property type="match status" value="1"/>
</dbReference>
<comment type="caution">
    <text evidence="15">The sequence shown here is derived from an EMBL/GenBank/DDBJ whole genome shotgun (WGS) entry which is preliminary data.</text>
</comment>
<evidence type="ECO:0000256" key="11">
    <source>
        <dbReference type="ARBA" id="ARBA00031693"/>
    </source>
</evidence>
<evidence type="ECO:0000256" key="13">
    <source>
        <dbReference type="ARBA" id="ARBA00048523"/>
    </source>
</evidence>
<keyword evidence="9" id="KW-0460">Magnesium</keyword>
<dbReference type="GO" id="GO:0006564">
    <property type="term" value="P:L-serine biosynthetic process"/>
    <property type="evidence" value="ECO:0007669"/>
    <property type="project" value="UniProtKB-KW"/>
</dbReference>
<dbReference type="EC" id="3.1.3.3" evidence="4"/>
<evidence type="ECO:0000256" key="4">
    <source>
        <dbReference type="ARBA" id="ARBA00012640"/>
    </source>
</evidence>
<dbReference type="GO" id="GO:0000287">
    <property type="term" value="F:magnesium ion binding"/>
    <property type="evidence" value="ECO:0007669"/>
    <property type="project" value="TreeGrafter"/>
</dbReference>
<evidence type="ECO:0000256" key="8">
    <source>
        <dbReference type="ARBA" id="ARBA00022801"/>
    </source>
</evidence>
<dbReference type="InterPro" id="IPR004469">
    <property type="entry name" value="PSP"/>
</dbReference>
<dbReference type="EMBL" id="WXYQ01000009">
    <property type="protein sequence ID" value="NBG96581.1"/>
    <property type="molecule type" value="Genomic_DNA"/>
</dbReference>
<keyword evidence="6" id="KW-0028">Amino-acid biosynthesis</keyword>
<reference evidence="15 16" key="1">
    <citation type="journal article" date="2016" name="Int. J. Syst. Evol. Microbiol.">
        <title>Pyruvatibacter mobilis gen. nov., sp. nov., a marine bacterium from the culture broth of Picochlorum sp. 122.</title>
        <authorList>
            <person name="Wang G."/>
            <person name="Tang M."/>
            <person name="Wu H."/>
            <person name="Dai S."/>
            <person name="Li T."/>
            <person name="Chen C."/>
            <person name="He H."/>
            <person name="Fan J."/>
            <person name="Xiang W."/>
            <person name="Li X."/>
        </authorList>
    </citation>
    <scope>NUCLEOTIDE SEQUENCE [LARGE SCALE GENOMIC DNA]</scope>
    <source>
        <strain evidence="15 16">GYP-11</strain>
    </source>
</reference>
<evidence type="ECO:0000256" key="12">
    <source>
        <dbReference type="ARBA" id="ARBA00048138"/>
    </source>
</evidence>
<dbReference type="Proteomes" id="UP000470384">
    <property type="component" value="Unassembled WGS sequence"/>
</dbReference>
<comment type="similarity">
    <text evidence="3">Belongs to the HAD-like hydrolase superfamily. SerB family.</text>
</comment>
<evidence type="ECO:0000256" key="10">
    <source>
        <dbReference type="ARBA" id="ARBA00023299"/>
    </source>
</evidence>
<organism evidence="15 16">
    <name type="scientific">Pyruvatibacter mobilis</name>
    <dbReference type="NCBI Taxonomy" id="1712261"/>
    <lineage>
        <taxon>Bacteria</taxon>
        <taxon>Pseudomonadati</taxon>
        <taxon>Pseudomonadota</taxon>
        <taxon>Alphaproteobacteria</taxon>
        <taxon>Hyphomicrobiales</taxon>
        <taxon>Parvibaculaceae</taxon>
        <taxon>Pyruvatibacter</taxon>
    </lineage>
</organism>
<dbReference type="AlphaFoldDB" id="A0A845QEZ2"/>
<comment type="catalytic activity">
    <reaction evidence="12">
        <text>O-phospho-L-serine + H2O = L-serine + phosphate</text>
        <dbReference type="Rhea" id="RHEA:21208"/>
        <dbReference type="ChEBI" id="CHEBI:15377"/>
        <dbReference type="ChEBI" id="CHEBI:33384"/>
        <dbReference type="ChEBI" id="CHEBI:43474"/>
        <dbReference type="ChEBI" id="CHEBI:57524"/>
        <dbReference type="EC" id="3.1.3.3"/>
    </reaction>
</comment>
<evidence type="ECO:0000256" key="1">
    <source>
        <dbReference type="ARBA" id="ARBA00001946"/>
    </source>
</evidence>
<evidence type="ECO:0000256" key="14">
    <source>
        <dbReference type="PIRSR" id="PIRSR604469-1"/>
    </source>
</evidence>
<keyword evidence="8 15" id="KW-0378">Hydrolase</keyword>
<protein>
    <recommendedName>
        <fullName evidence="5">Phosphoserine phosphatase</fullName>
        <ecNumber evidence="4">3.1.3.3</ecNumber>
    </recommendedName>
    <alternativeName>
        <fullName evidence="11">O-phosphoserine phosphohydrolase</fullName>
    </alternativeName>
</protein>
<dbReference type="SUPFAM" id="SSF56784">
    <property type="entry name" value="HAD-like"/>
    <property type="match status" value="1"/>
</dbReference>
<keyword evidence="10" id="KW-0718">Serine biosynthesis</keyword>
<evidence type="ECO:0000256" key="9">
    <source>
        <dbReference type="ARBA" id="ARBA00022842"/>
    </source>
</evidence>
<evidence type="ECO:0000256" key="3">
    <source>
        <dbReference type="ARBA" id="ARBA00009184"/>
    </source>
</evidence>
<dbReference type="PANTHER" id="PTHR43344:SF2">
    <property type="entry name" value="PHOSPHOSERINE PHOSPHATASE"/>
    <property type="match status" value="1"/>
</dbReference>
<dbReference type="SFLD" id="SFLDG01136">
    <property type="entry name" value="C1.6:_Phosphoserine_Phosphatas"/>
    <property type="match status" value="1"/>
</dbReference>
<dbReference type="InterPro" id="IPR036412">
    <property type="entry name" value="HAD-like_sf"/>
</dbReference>
<evidence type="ECO:0000256" key="6">
    <source>
        <dbReference type="ARBA" id="ARBA00022605"/>
    </source>
</evidence>
<feature type="active site" description="Proton donor" evidence="14">
    <location>
        <position position="90"/>
    </location>
</feature>
<accession>A0A845QEZ2</accession>
<dbReference type="Gene3D" id="3.40.50.1000">
    <property type="entry name" value="HAD superfamily/HAD-like"/>
    <property type="match status" value="1"/>
</dbReference>
<dbReference type="RefSeq" id="WP_160588628.1">
    <property type="nucleotide sequence ID" value="NZ_BMHN01000001.1"/>
</dbReference>
<dbReference type="Pfam" id="PF12710">
    <property type="entry name" value="HAD"/>
    <property type="match status" value="1"/>
</dbReference>
<dbReference type="SFLD" id="SFLDG01137">
    <property type="entry name" value="C1.6.1:_Phosphoserine_Phosphat"/>
    <property type="match status" value="1"/>
</dbReference>
<dbReference type="PANTHER" id="PTHR43344">
    <property type="entry name" value="PHOSPHOSERINE PHOSPHATASE"/>
    <property type="match status" value="1"/>
</dbReference>
<dbReference type="NCBIfam" id="TIGR00338">
    <property type="entry name" value="serB"/>
    <property type="match status" value="1"/>
</dbReference>
<proteinExistence type="inferred from homology"/>
<comment type="cofactor">
    <cofactor evidence="1">
        <name>Mg(2+)</name>
        <dbReference type="ChEBI" id="CHEBI:18420"/>
    </cofactor>
</comment>
<dbReference type="CDD" id="cd07500">
    <property type="entry name" value="HAD_PSP"/>
    <property type="match status" value="1"/>
</dbReference>
<sequence>MRSVLTLIANPETRKLSAEDLDAVRRAVPEAGAPAWLHEDVACDLLVDIAPAELHAIEAAARAALDGLPIDVVTQGTGHRRKALLVADMDSTVIEQECIDELAAEAGIGAHVAEITERAMRGELAFEPALRERVKLLEGLPEAKLEQVFGTRITLSPGIRTVTDTMRLNGAYCALVSGGFTFFTARVAVKAGFDINRANTLELKDGHLTGQVIDPILGRAAKLESLEEFAAEKSLTLESTMAVGDGANDLAMIEAAGIGVAYHAKPVVAQAAPARIDHTDLTTLLYMQGYARDEFAGA</sequence>
<evidence type="ECO:0000313" key="16">
    <source>
        <dbReference type="Proteomes" id="UP000470384"/>
    </source>
</evidence>
<dbReference type="InterPro" id="IPR050582">
    <property type="entry name" value="HAD-like_SerB"/>
</dbReference>
<keyword evidence="16" id="KW-1185">Reference proteome</keyword>
<dbReference type="GO" id="GO:0036424">
    <property type="term" value="F:L-phosphoserine phosphatase activity"/>
    <property type="evidence" value="ECO:0007669"/>
    <property type="project" value="InterPro"/>
</dbReference>
<dbReference type="GeneID" id="300654055"/>
<keyword evidence="7" id="KW-0479">Metal-binding</keyword>
<name>A0A845QEZ2_9HYPH</name>
<evidence type="ECO:0000313" key="15">
    <source>
        <dbReference type="EMBL" id="NBG96581.1"/>
    </source>
</evidence>
<dbReference type="NCBIfam" id="TIGR01488">
    <property type="entry name" value="HAD-SF-IB"/>
    <property type="match status" value="1"/>
</dbReference>